<feature type="compositionally biased region" description="Acidic residues" evidence="1">
    <location>
        <begin position="134"/>
        <end position="152"/>
    </location>
</feature>
<organism evidence="2 3">
    <name type="scientific">Aureobasidium melanogenum</name>
    <name type="common">Aureobasidium pullulans var. melanogenum</name>
    <dbReference type="NCBI Taxonomy" id="46634"/>
    <lineage>
        <taxon>Eukaryota</taxon>
        <taxon>Fungi</taxon>
        <taxon>Dikarya</taxon>
        <taxon>Ascomycota</taxon>
        <taxon>Pezizomycotina</taxon>
        <taxon>Dothideomycetes</taxon>
        <taxon>Dothideomycetidae</taxon>
        <taxon>Dothideales</taxon>
        <taxon>Saccotheciaceae</taxon>
        <taxon>Aureobasidium</taxon>
    </lineage>
</organism>
<reference evidence="2" key="2">
    <citation type="submission" date="2021-08" db="EMBL/GenBank/DDBJ databases">
        <authorList>
            <person name="Gostincar C."/>
            <person name="Sun X."/>
            <person name="Song Z."/>
            <person name="Gunde-Cimerman N."/>
        </authorList>
    </citation>
    <scope>NUCLEOTIDE SEQUENCE</scope>
    <source>
        <strain evidence="2">EXF-8016</strain>
    </source>
</reference>
<comment type="caution">
    <text evidence="2">The sequence shown here is derived from an EMBL/GenBank/DDBJ whole genome shotgun (WGS) entry which is preliminary data.</text>
</comment>
<reference evidence="2" key="1">
    <citation type="journal article" date="2021" name="J Fungi (Basel)">
        <title>Virulence traits and population genomics of the black yeast Aureobasidium melanogenum.</title>
        <authorList>
            <person name="Cernosa A."/>
            <person name="Sun X."/>
            <person name="Gostincar C."/>
            <person name="Fang C."/>
            <person name="Gunde-Cimerman N."/>
            <person name="Song Z."/>
        </authorList>
    </citation>
    <scope>NUCLEOTIDE SEQUENCE</scope>
    <source>
        <strain evidence="2">EXF-8016</strain>
    </source>
</reference>
<evidence type="ECO:0000256" key="1">
    <source>
        <dbReference type="SAM" id="MobiDB-lite"/>
    </source>
</evidence>
<accession>A0A9P8K9I3</accession>
<evidence type="ECO:0000313" key="3">
    <source>
        <dbReference type="Proteomes" id="UP000767238"/>
    </source>
</evidence>
<feature type="compositionally biased region" description="Polar residues" evidence="1">
    <location>
        <begin position="1"/>
        <end position="44"/>
    </location>
</feature>
<dbReference type="EMBL" id="JAHFYH010000020">
    <property type="protein sequence ID" value="KAH0224295.1"/>
    <property type="molecule type" value="Genomic_DNA"/>
</dbReference>
<dbReference type="AlphaFoldDB" id="A0A9P8K9I3"/>
<feature type="region of interest" description="Disordered" evidence="1">
    <location>
        <begin position="1"/>
        <end position="72"/>
    </location>
</feature>
<dbReference type="OrthoDB" id="10332831at2759"/>
<gene>
    <name evidence="2" type="ORF">KCV03_g3760</name>
</gene>
<sequence length="177" mass="19506">MSNQNNANNSSYESNVQSNDTVPPGNPNNSSGLAETSSGNLPSASNTNNSVVSVPRTSNIPMQTSFPTGHPLHWDQTTMNHLYLSDPRVEALRYHEEIDRINILVNLMRTNYPTHRLTMSVGRSTASATINPSSDEEEDDYKDVPELEEDEPEPKHKERGCSVEYVGDESEGGQNTA</sequence>
<evidence type="ECO:0000313" key="2">
    <source>
        <dbReference type="EMBL" id="KAH0224295.1"/>
    </source>
</evidence>
<feature type="compositionally biased region" description="Polar residues" evidence="1">
    <location>
        <begin position="55"/>
        <end position="67"/>
    </location>
</feature>
<feature type="non-terminal residue" evidence="2">
    <location>
        <position position="177"/>
    </location>
</feature>
<proteinExistence type="predicted"/>
<dbReference type="Proteomes" id="UP000767238">
    <property type="component" value="Unassembled WGS sequence"/>
</dbReference>
<name>A0A9P8K9I3_AURME</name>
<protein>
    <submittedName>
        <fullName evidence="2">Uncharacterized protein</fullName>
    </submittedName>
</protein>
<feature type="compositionally biased region" description="Polar residues" evidence="1">
    <location>
        <begin position="122"/>
        <end position="133"/>
    </location>
</feature>
<feature type="compositionally biased region" description="Low complexity" evidence="1">
    <location>
        <begin position="45"/>
        <end position="54"/>
    </location>
</feature>
<feature type="region of interest" description="Disordered" evidence="1">
    <location>
        <begin position="122"/>
        <end position="177"/>
    </location>
</feature>